<dbReference type="AlphaFoldDB" id="A0A8H7EEV8"/>
<protein>
    <recommendedName>
        <fullName evidence="4">DUF6594 domain-containing protein</fullName>
    </recommendedName>
</protein>
<keyword evidence="6" id="KW-1185">Reference proteome</keyword>
<dbReference type="PANTHER" id="PTHR34502:SF3">
    <property type="entry name" value="DUF6594 DOMAIN-CONTAINING PROTEIN"/>
    <property type="match status" value="1"/>
</dbReference>
<comment type="caution">
    <text evidence="5">The sequence shown here is derived from an EMBL/GenBank/DDBJ whole genome shotgun (WGS) entry which is preliminary data.</text>
</comment>
<evidence type="ECO:0000256" key="1">
    <source>
        <dbReference type="SAM" id="Coils"/>
    </source>
</evidence>
<reference evidence="5" key="2">
    <citation type="submission" date="2020-08" db="EMBL/GenBank/DDBJ databases">
        <title>Draft Genome Sequence of Cumin Blight Pathogen Alternaria burnsii.</title>
        <authorList>
            <person name="Feng Z."/>
        </authorList>
    </citation>
    <scope>NUCLEOTIDE SEQUENCE</scope>
    <source>
        <strain evidence="5">CBS107.38</strain>
    </source>
</reference>
<dbReference type="RefSeq" id="XP_038787450.1">
    <property type="nucleotide sequence ID" value="XM_038930500.1"/>
</dbReference>
<feature type="region of interest" description="Disordered" evidence="2">
    <location>
        <begin position="117"/>
        <end position="143"/>
    </location>
</feature>
<dbReference type="EMBL" id="JAAABM010000006">
    <property type="protein sequence ID" value="KAF7677241.1"/>
    <property type="molecule type" value="Genomic_DNA"/>
</dbReference>
<feature type="region of interest" description="Disordered" evidence="2">
    <location>
        <begin position="167"/>
        <end position="202"/>
    </location>
</feature>
<evidence type="ECO:0000256" key="2">
    <source>
        <dbReference type="SAM" id="MobiDB-lite"/>
    </source>
</evidence>
<accession>A0A8H7EEV8</accession>
<organism evidence="5 6">
    <name type="scientific">Alternaria burnsii</name>
    <dbReference type="NCBI Taxonomy" id="1187904"/>
    <lineage>
        <taxon>Eukaryota</taxon>
        <taxon>Fungi</taxon>
        <taxon>Dikarya</taxon>
        <taxon>Ascomycota</taxon>
        <taxon>Pezizomycotina</taxon>
        <taxon>Dothideomycetes</taxon>
        <taxon>Pleosporomycetidae</taxon>
        <taxon>Pleosporales</taxon>
        <taxon>Pleosporineae</taxon>
        <taxon>Pleosporaceae</taxon>
        <taxon>Alternaria</taxon>
        <taxon>Alternaria sect. Alternaria</taxon>
    </lineage>
</organism>
<dbReference type="GeneID" id="62203678"/>
<keyword evidence="3" id="KW-0812">Transmembrane</keyword>
<feature type="transmembrane region" description="Helical" evidence="3">
    <location>
        <begin position="420"/>
        <end position="444"/>
    </location>
</feature>
<dbReference type="InterPro" id="IPR046529">
    <property type="entry name" value="DUF6594"/>
</dbReference>
<feature type="compositionally biased region" description="Acidic residues" evidence="2">
    <location>
        <begin position="180"/>
        <end position="190"/>
    </location>
</feature>
<sequence length="505" mass="57191">MTDEGRQITEEEHIDGPQQTGKVARDRAGVVPGVGEETVAKYVPGNKIQITEVVAMKQKKKKLYVAFSRRTLNKKIEYQLTETAGDTTKLYMNGKWFPQDQVYVFPAENVNSSYIMSSPPASPNEKEFSSPCTRHSNASSSSTLRSSITLKSLRHVANSFGLLLPRKKPADVEQQADSTVGEDEDDEEGDGPIFPPGGSGPYPTKVRTLEKCPNGYARLAAFNASEQNFMLYRGFSSVHARLLLSLQASIQKLEAELDGIDRFHDTLPEAYKKRLRSWDLDVAACRQEKEEAKEDGDEDEVRTREDILEELRIKVNRYDELLIKARELISFQRPTERDYQSVRNWFHNIAPLVDEEQDYILWKEDIVTLRHGREWAGFDGMVEAMLHKIDSPPIQWLFRTDDQRRKSTDKRNYYFAPSRVSTLVNLCITIALFLLLVAPVLAMYRLSTFKTTECVFAAIGVLMVFTLLFAAAMSLLTKAKRHELFAAAAAYCAVLVVFVGSTNFN</sequence>
<feature type="region of interest" description="Disordered" evidence="2">
    <location>
        <begin position="1"/>
        <end position="25"/>
    </location>
</feature>
<dbReference type="Pfam" id="PF20237">
    <property type="entry name" value="DUF6594"/>
    <property type="match status" value="1"/>
</dbReference>
<feature type="compositionally biased region" description="Basic and acidic residues" evidence="2">
    <location>
        <begin position="1"/>
        <end position="15"/>
    </location>
</feature>
<keyword evidence="3" id="KW-1133">Transmembrane helix</keyword>
<evidence type="ECO:0000313" key="5">
    <source>
        <dbReference type="EMBL" id="KAF7677241.1"/>
    </source>
</evidence>
<feature type="domain" description="DUF6594" evidence="4">
    <location>
        <begin position="216"/>
        <end position="496"/>
    </location>
</feature>
<feature type="coiled-coil region" evidence="1">
    <location>
        <begin position="275"/>
        <end position="328"/>
    </location>
</feature>
<evidence type="ECO:0000313" key="6">
    <source>
        <dbReference type="Proteomes" id="UP000596902"/>
    </source>
</evidence>
<gene>
    <name evidence="5" type="ORF">GT037_005453</name>
</gene>
<name>A0A8H7EEV8_9PLEO</name>
<feature type="transmembrane region" description="Helical" evidence="3">
    <location>
        <begin position="456"/>
        <end position="477"/>
    </location>
</feature>
<reference evidence="5" key="1">
    <citation type="submission" date="2020-01" db="EMBL/GenBank/DDBJ databases">
        <authorList>
            <person name="Feng Z.H.Z."/>
        </authorList>
    </citation>
    <scope>NUCLEOTIDE SEQUENCE</scope>
    <source>
        <strain evidence="5">CBS107.38</strain>
    </source>
</reference>
<proteinExistence type="predicted"/>
<evidence type="ECO:0000256" key="3">
    <source>
        <dbReference type="SAM" id="Phobius"/>
    </source>
</evidence>
<evidence type="ECO:0000259" key="4">
    <source>
        <dbReference type="Pfam" id="PF20237"/>
    </source>
</evidence>
<keyword evidence="3" id="KW-0472">Membrane</keyword>
<feature type="compositionally biased region" description="Low complexity" evidence="2">
    <location>
        <begin position="133"/>
        <end position="143"/>
    </location>
</feature>
<dbReference type="Proteomes" id="UP000596902">
    <property type="component" value="Unassembled WGS sequence"/>
</dbReference>
<dbReference type="PANTHER" id="PTHR34502">
    <property type="entry name" value="DUF6594 DOMAIN-CONTAINING PROTEIN-RELATED"/>
    <property type="match status" value="1"/>
</dbReference>
<keyword evidence="1" id="KW-0175">Coiled coil</keyword>
<feature type="transmembrane region" description="Helical" evidence="3">
    <location>
        <begin position="484"/>
        <end position="504"/>
    </location>
</feature>